<dbReference type="SUPFAM" id="SSF54373">
    <property type="entry name" value="FAD-linked reductases, C-terminal domain"/>
    <property type="match status" value="1"/>
</dbReference>
<dbReference type="AlphaFoldDB" id="A0A9X2XUX6"/>
<keyword evidence="9" id="KW-1185">Reference proteome</keyword>
<evidence type="ECO:0000256" key="5">
    <source>
        <dbReference type="ARBA" id="ARBA00023002"/>
    </source>
</evidence>
<name>A0A9X2XUX6_9BACT</name>
<gene>
    <name evidence="8" type="ORF">OCK74_11550</name>
</gene>
<dbReference type="Gene3D" id="3.50.50.60">
    <property type="entry name" value="FAD/NAD(P)-binding domain"/>
    <property type="match status" value="3"/>
</dbReference>
<evidence type="ECO:0000313" key="8">
    <source>
        <dbReference type="EMBL" id="MCU7549754.1"/>
    </source>
</evidence>
<sequence>MKQIQTDVLIVGSGPIGATYARLIKDALPDTKILMIEKGPRLTGKAGMHVKNIEDDQERERAQILSQGPHQKPYPLITVTERANAVNMGELSIDLLGRPGTHLVSENAEDLKANEMPAASCSTNVGGMAAHWTCACPRPGNAERIPFIPDVEMDQALTKAEKLLCVTQSAFPESAEGLAIQKVLGDIFNEQLTSGRKVQPMPLACITNEKGERYWVGPDVILGDLAEPGYAGNFELRDQTICRQLYKEDGHVTGALIEHLPSGTREEVKAKLVIVACDALRTPQLLWASGIRPKALGHYLNEHPFIFCFVELKDDLVDTTLGKRYDQSSRTEPTIGVFLVPFDDPGHPFHAQIMHMDVSPLKIETHGNPKHVVGLGIGCLKEMRYEDCIEFSETEQDYSGMPKMSFQFQLTEKDRAQIASAKVEQVKAAAAFGKVIQEGEQTLMPAGTSLHAQATVRMGVADDGTSVCDTFSNVWGYDNLFVGGNGVLPVPTTCNPTLTSVALAVRSSEKVISLLKHNSSYEQRNTFRGKPEIA</sequence>
<dbReference type="InterPro" id="IPR007867">
    <property type="entry name" value="GMC_OxRtase_C"/>
</dbReference>
<feature type="domain" description="Glucose-methanol-choline oxidoreductase N-terminal" evidence="6">
    <location>
        <begin position="233"/>
        <end position="304"/>
    </location>
</feature>
<dbReference type="InterPro" id="IPR051473">
    <property type="entry name" value="P2Ox-like"/>
</dbReference>
<keyword evidence="3" id="KW-0285">Flavoprotein</keyword>
<dbReference type="GO" id="GO:0016614">
    <property type="term" value="F:oxidoreductase activity, acting on CH-OH group of donors"/>
    <property type="evidence" value="ECO:0007669"/>
    <property type="project" value="InterPro"/>
</dbReference>
<evidence type="ECO:0000256" key="3">
    <source>
        <dbReference type="ARBA" id="ARBA00022630"/>
    </source>
</evidence>
<comment type="cofactor">
    <cofactor evidence="1">
        <name>FAD</name>
        <dbReference type="ChEBI" id="CHEBI:57692"/>
    </cofactor>
</comment>
<organism evidence="8 9">
    <name type="scientific">Paraflavisolibacter caeni</name>
    <dbReference type="NCBI Taxonomy" id="2982496"/>
    <lineage>
        <taxon>Bacteria</taxon>
        <taxon>Pseudomonadati</taxon>
        <taxon>Bacteroidota</taxon>
        <taxon>Chitinophagia</taxon>
        <taxon>Chitinophagales</taxon>
        <taxon>Chitinophagaceae</taxon>
        <taxon>Paraflavisolibacter</taxon>
    </lineage>
</organism>
<dbReference type="SUPFAM" id="SSF51905">
    <property type="entry name" value="FAD/NAD(P)-binding domain"/>
    <property type="match status" value="1"/>
</dbReference>
<keyword evidence="4" id="KW-0274">FAD</keyword>
<reference evidence="8" key="2">
    <citation type="submission" date="2023-04" db="EMBL/GenBank/DDBJ databases">
        <title>Paracnuella aquatica gen. nov., sp. nov., a member of the family Chitinophagaceae isolated from a hot spring.</title>
        <authorList>
            <person name="Wang C."/>
        </authorList>
    </citation>
    <scope>NUCLEOTIDE SEQUENCE</scope>
    <source>
        <strain evidence="8">LB-8</strain>
    </source>
</reference>
<comment type="similarity">
    <text evidence="2">Belongs to the GMC oxidoreductase family.</text>
</comment>
<evidence type="ECO:0000256" key="2">
    <source>
        <dbReference type="ARBA" id="ARBA00010790"/>
    </source>
</evidence>
<evidence type="ECO:0000256" key="4">
    <source>
        <dbReference type="ARBA" id="ARBA00022827"/>
    </source>
</evidence>
<evidence type="ECO:0000259" key="7">
    <source>
        <dbReference type="Pfam" id="PF05199"/>
    </source>
</evidence>
<proteinExistence type="inferred from homology"/>
<dbReference type="Pfam" id="PF05199">
    <property type="entry name" value="GMC_oxred_C"/>
    <property type="match status" value="1"/>
</dbReference>
<dbReference type="PANTHER" id="PTHR42784:SF1">
    <property type="entry name" value="PYRANOSE 2-OXIDASE"/>
    <property type="match status" value="1"/>
</dbReference>
<dbReference type="InterPro" id="IPR036188">
    <property type="entry name" value="FAD/NAD-bd_sf"/>
</dbReference>
<reference evidence="8" key="1">
    <citation type="submission" date="2022-09" db="EMBL/GenBank/DDBJ databases">
        <authorList>
            <person name="Yuan C."/>
            <person name="Ke Z."/>
        </authorList>
    </citation>
    <scope>NUCLEOTIDE SEQUENCE</scope>
    <source>
        <strain evidence="8">LB-8</strain>
    </source>
</reference>
<comment type="caution">
    <text evidence="8">The sequence shown here is derived from an EMBL/GenBank/DDBJ whole genome shotgun (WGS) entry which is preliminary data.</text>
</comment>
<dbReference type="PANTHER" id="PTHR42784">
    <property type="entry name" value="PYRANOSE 2-OXIDASE"/>
    <property type="match status" value="1"/>
</dbReference>
<dbReference type="InterPro" id="IPR000172">
    <property type="entry name" value="GMC_OxRdtase_N"/>
</dbReference>
<dbReference type="Pfam" id="PF00732">
    <property type="entry name" value="GMC_oxred_N"/>
    <property type="match status" value="1"/>
</dbReference>
<accession>A0A9X2XUX6</accession>
<protein>
    <submittedName>
        <fullName evidence="8">GMC oxidoreductase</fullName>
    </submittedName>
</protein>
<dbReference type="GO" id="GO:0050660">
    <property type="term" value="F:flavin adenine dinucleotide binding"/>
    <property type="evidence" value="ECO:0007669"/>
    <property type="project" value="InterPro"/>
</dbReference>
<evidence type="ECO:0000259" key="6">
    <source>
        <dbReference type="Pfam" id="PF00732"/>
    </source>
</evidence>
<dbReference type="RefSeq" id="WP_279297193.1">
    <property type="nucleotide sequence ID" value="NZ_JAOTIF010000007.1"/>
</dbReference>
<dbReference type="Proteomes" id="UP001155483">
    <property type="component" value="Unassembled WGS sequence"/>
</dbReference>
<feature type="domain" description="Glucose-methanol-choline oxidoreductase C-terminal" evidence="7">
    <location>
        <begin position="396"/>
        <end position="504"/>
    </location>
</feature>
<evidence type="ECO:0000313" key="9">
    <source>
        <dbReference type="Proteomes" id="UP001155483"/>
    </source>
</evidence>
<dbReference type="EMBL" id="JAOTIF010000007">
    <property type="protein sequence ID" value="MCU7549754.1"/>
    <property type="molecule type" value="Genomic_DNA"/>
</dbReference>
<evidence type="ECO:0000256" key="1">
    <source>
        <dbReference type="ARBA" id="ARBA00001974"/>
    </source>
</evidence>
<keyword evidence="5" id="KW-0560">Oxidoreductase</keyword>